<dbReference type="FunFam" id="3.30.1480.10:FF:000002">
    <property type="entry name" value="Transcription termination/antitermination protein NusA"/>
    <property type="match status" value="1"/>
</dbReference>
<dbReference type="SMART" id="SM00278">
    <property type="entry name" value="HhH1"/>
    <property type="match status" value="2"/>
</dbReference>
<keyword evidence="6 7" id="KW-0804">Transcription</keyword>
<dbReference type="InterPro" id="IPR009019">
    <property type="entry name" value="KH_sf_prok-type"/>
</dbReference>
<dbReference type="SUPFAM" id="SSF54814">
    <property type="entry name" value="Prokaryotic type KH domain (KH-domain type II)"/>
    <property type="match status" value="2"/>
</dbReference>
<dbReference type="NCBIfam" id="TIGR01953">
    <property type="entry name" value="NusA"/>
    <property type="match status" value="1"/>
</dbReference>
<dbReference type="InterPro" id="IPR058582">
    <property type="entry name" value="KH_NusA_2nd"/>
</dbReference>
<feature type="coiled-coil region" evidence="8">
    <location>
        <begin position="338"/>
        <end position="365"/>
    </location>
</feature>
<comment type="similarity">
    <text evidence="7">Belongs to the NusA family.</text>
</comment>
<sequence>MGNELVQVLDQIGRDKGIDRNILINAIESAVLSASRKKYGNIENIFARFNEKTGEVELYLTKKIVSAVEDPKAEISLDEARKIKPSASAGEELEVKLESIDFGRIAAQTAKQIIVQKVREAERDQIYSEFVQKQGQVVNGIVQKIEQGNIIIDLVKTEGILLVREQIIKERYNKGDRIRVYVLEVKMGPKGVQILLSRTHPNFLIKLFEMEVPEIYQGIVEIKGAARDPGWRGKIAVLSHDSDVDAVGACVGMKGTRVQAIVRELSGEKIDIVRWSAKYQEFITNALSPAQISKITFDEGNKSAEVIVPDDQLSLAIGRKGQNVKLASKLTGLHLAIFGQSELENKKEEKKAKELDDKNALAKLENVGTKIAEALFEKGYKDIDSIVNSTVEDLCSVPGIGKKKAEALIESAKKIKQNQEINN</sequence>
<dbReference type="InterPro" id="IPR012340">
    <property type="entry name" value="NA-bd_OB-fold"/>
</dbReference>
<keyword evidence="8" id="KW-0175">Coiled coil</keyword>
<keyword evidence="5 7" id="KW-0805">Transcription regulation</keyword>
<dbReference type="Pfam" id="PF13184">
    <property type="entry name" value="KH_NusA_1st"/>
    <property type="match status" value="1"/>
</dbReference>
<dbReference type="InterPro" id="IPR025249">
    <property type="entry name" value="TF_NusA_KH_1st"/>
</dbReference>
<dbReference type="GO" id="GO:0005829">
    <property type="term" value="C:cytosol"/>
    <property type="evidence" value="ECO:0007669"/>
    <property type="project" value="TreeGrafter"/>
</dbReference>
<reference evidence="10 11" key="1">
    <citation type="journal article" date="2016" name="Nat. Commun.">
        <title>Thousands of microbial genomes shed light on interconnected biogeochemical processes in an aquifer system.</title>
        <authorList>
            <person name="Anantharaman K."/>
            <person name="Brown C.T."/>
            <person name="Hug L.A."/>
            <person name="Sharon I."/>
            <person name="Castelle C.J."/>
            <person name="Probst A.J."/>
            <person name="Thomas B.C."/>
            <person name="Singh A."/>
            <person name="Wilkins M.J."/>
            <person name="Karaoz U."/>
            <person name="Brodie E.L."/>
            <person name="Williams K.H."/>
            <person name="Hubbard S.S."/>
            <person name="Banfield J.F."/>
        </authorList>
    </citation>
    <scope>NUCLEOTIDE SEQUENCE [LARGE SCALE GENOMIC DNA]</scope>
</reference>
<dbReference type="PROSITE" id="PS50084">
    <property type="entry name" value="KH_TYPE_1"/>
    <property type="match status" value="1"/>
</dbReference>
<dbReference type="GO" id="GO:0006353">
    <property type="term" value="P:DNA-templated transcription termination"/>
    <property type="evidence" value="ECO:0007669"/>
    <property type="project" value="UniProtKB-UniRule"/>
</dbReference>
<dbReference type="PANTHER" id="PTHR22648">
    <property type="entry name" value="TRANSCRIPTION TERMINATION FACTOR NUSA"/>
    <property type="match status" value="1"/>
</dbReference>
<dbReference type="FunFam" id="3.30.300.20:FF:000005">
    <property type="entry name" value="Transcription termination/antitermination protein NusA"/>
    <property type="match status" value="1"/>
</dbReference>
<dbReference type="Pfam" id="PF26594">
    <property type="entry name" value="KH_NusA_2nd"/>
    <property type="match status" value="1"/>
</dbReference>
<dbReference type="GO" id="GO:0031564">
    <property type="term" value="P:transcription antitermination"/>
    <property type="evidence" value="ECO:0007669"/>
    <property type="project" value="UniProtKB-UniRule"/>
</dbReference>
<dbReference type="Proteomes" id="UP000178526">
    <property type="component" value="Unassembled WGS sequence"/>
</dbReference>
<protein>
    <recommendedName>
        <fullName evidence="7">Transcription termination/antitermination protein NusA</fullName>
    </recommendedName>
</protein>
<dbReference type="InterPro" id="IPR030842">
    <property type="entry name" value="TF_NusA_bacterial"/>
</dbReference>
<comment type="subunit">
    <text evidence="7">Monomer. Binds directly to the core enzyme of the DNA-dependent RNA polymerase and to nascent RNA.</text>
</comment>
<evidence type="ECO:0000313" key="11">
    <source>
        <dbReference type="Proteomes" id="UP000178526"/>
    </source>
</evidence>
<dbReference type="Gene3D" id="3.30.1480.10">
    <property type="entry name" value="NusA, N-terminal domain"/>
    <property type="match status" value="1"/>
</dbReference>
<dbReference type="CDD" id="cd04455">
    <property type="entry name" value="S1_NusA"/>
    <property type="match status" value="1"/>
</dbReference>
<dbReference type="InterPro" id="IPR010213">
    <property type="entry name" value="TF_NusA"/>
</dbReference>
<accession>A0A1F7RDJ2</accession>
<dbReference type="GO" id="GO:0003677">
    <property type="term" value="F:DNA binding"/>
    <property type="evidence" value="ECO:0007669"/>
    <property type="project" value="InterPro"/>
</dbReference>
<dbReference type="InterPro" id="IPR003583">
    <property type="entry name" value="Hlx-hairpin-Hlx_DNA-bd_motif"/>
</dbReference>
<dbReference type="AlphaFoldDB" id="A0A1F7RDJ2"/>
<dbReference type="Pfam" id="PF14520">
    <property type="entry name" value="HHH_5"/>
    <property type="match status" value="1"/>
</dbReference>
<dbReference type="Gene3D" id="2.40.50.140">
    <property type="entry name" value="Nucleic acid-binding proteins"/>
    <property type="match status" value="1"/>
</dbReference>
<keyword evidence="2 7" id="KW-0963">Cytoplasm</keyword>
<dbReference type="SUPFAM" id="SSF69705">
    <property type="entry name" value="Transcription factor NusA, N-terminal domain"/>
    <property type="match status" value="1"/>
</dbReference>
<dbReference type="InterPro" id="IPR013735">
    <property type="entry name" value="TF_NusA_N"/>
</dbReference>
<dbReference type="Pfam" id="PF08529">
    <property type="entry name" value="NusA_N"/>
    <property type="match status" value="1"/>
</dbReference>
<name>A0A1F7RDJ2_9BACT</name>
<comment type="caution">
    <text evidence="10">The sequence shown here is derived from an EMBL/GenBank/DDBJ whole genome shotgun (WGS) entry which is preliminary data.</text>
</comment>
<dbReference type="InterPro" id="IPR036555">
    <property type="entry name" value="NusA_N_sf"/>
</dbReference>
<keyword evidence="4 7" id="KW-0694">RNA-binding</keyword>
<dbReference type="InterPro" id="IPR010995">
    <property type="entry name" value="DNA_repair_Rad51/TF_NusA_a-hlx"/>
</dbReference>
<dbReference type="GO" id="GO:0003723">
    <property type="term" value="F:RNA binding"/>
    <property type="evidence" value="ECO:0007669"/>
    <property type="project" value="UniProtKB-UniRule"/>
</dbReference>
<proteinExistence type="inferred from homology"/>
<evidence type="ECO:0000256" key="6">
    <source>
        <dbReference type="ARBA" id="ARBA00023163"/>
    </source>
</evidence>
<dbReference type="Gene3D" id="1.10.150.20">
    <property type="entry name" value="5' to 3' exonuclease, C-terminal subdomain"/>
    <property type="match status" value="1"/>
</dbReference>
<comment type="subcellular location">
    <subcellularLocation>
        <location evidence="7">Cytoplasm</location>
    </subcellularLocation>
</comment>
<dbReference type="CDD" id="cd22529">
    <property type="entry name" value="KH-II_NusA_rpt2"/>
    <property type="match status" value="1"/>
</dbReference>
<evidence type="ECO:0000313" key="10">
    <source>
        <dbReference type="EMBL" id="OGL39625.1"/>
    </source>
</evidence>
<dbReference type="GO" id="GO:0006281">
    <property type="term" value="P:DNA repair"/>
    <property type="evidence" value="ECO:0007669"/>
    <property type="project" value="InterPro"/>
</dbReference>
<dbReference type="GO" id="GO:0000166">
    <property type="term" value="F:nucleotide binding"/>
    <property type="evidence" value="ECO:0007669"/>
    <property type="project" value="InterPro"/>
</dbReference>
<evidence type="ECO:0000256" key="7">
    <source>
        <dbReference type="HAMAP-Rule" id="MF_00945"/>
    </source>
</evidence>
<dbReference type="SUPFAM" id="SSF47794">
    <property type="entry name" value="Rad51 N-terminal domain-like"/>
    <property type="match status" value="1"/>
</dbReference>
<dbReference type="FunFam" id="3.30.300.20:FF:000002">
    <property type="entry name" value="Transcription termination/antitermination protein NusA"/>
    <property type="match status" value="1"/>
</dbReference>
<evidence type="ECO:0000256" key="4">
    <source>
        <dbReference type="ARBA" id="ARBA00022884"/>
    </source>
</evidence>
<dbReference type="CDD" id="cd02134">
    <property type="entry name" value="KH-II_NusA_rpt1"/>
    <property type="match status" value="1"/>
</dbReference>
<evidence type="ECO:0000256" key="2">
    <source>
        <dbReference type="ARBA" id="ARBA00022490"/>
    </source>
</evidence>
<gene>
    <name evidence="7" type="primary">nusA</name>
    <name evidence="10" type="ORF">A2042_08365</name>
</gene>
<dbReference type="InterPro" id="IPR015946">
    <property type="entry name" value="KH_dom-like_a/b"/>
</dbReference>
<evidence type="ECO:0000259" key="9">
    <source>
        <dbReference type="PROSITE" id="PS50126"/>
    </source>
</evidence>
<dbReference type="SUPFAM" id="SSF50249">
    <property type="entry name" value="Nucleic acid-binding proteins"/>
    <property type="match status" value="1"/>
</dbReference>
<dbReference type="GO" id="GO:0003700">
    <property type="term" value="F:DNA-binding transcription factor activity"/>
    <property type="evidence" value="ECO:0007669"/>
    <property type="project" value="InterPro"/>
</dbReference>
<evidence type="ECO:0000256" key="3">
    <source>
        <dbReference type="ARBA" id="ARBA00022814"/>
    </source>
</evidence>
<comment type="function">
    <text evidence="7">Participates in both transcription termination and antitermination.</text>
</comment>
<dbReference type="InterPro" id="IPR003029">
    <property type="entry name" value="S1_domain"/>
</dbReference>
<dbReference type="SMART" id="SM00316">
    <property type="entry name" value="S1"/>
    <property type="match status" value="1"/>
</dbReference>
<keyword evidence="1 7" id="KW-0806">Transcription termination</keyword>
<organism evidence="10 11">
    <name type="scientific">Candidatus Schekmanbacteria bacterium GWA2_38_11</name>
    <dbReference type="NCBI Taxonomy" id="1817876"/>
    <lineage>
        <taxon>Bacteria</taxon>
        <taxon>Candidatus Schekmaniibacteriota</taxon>
    </lineage>
</organism>
<dbReference type="HAMAP" id="MF_00945_B">
    <property type="entry name" value="NusA_B"/>
    <property type="match status" value="1"/>
</dbReference>
<dbReference type="PROSITE" id="PS50126">
    <property type="entry name" value="S1"/>
    <property type="match status" value="1"/>
</dbReference>
<evidence type="ECO:0000256" key="1">
    <source>
        <dbReference type="ARBA" id="ARBA00022472"/>
    </source>
</evidence>
<dbReference type="EMBL" id="MGDB01000114">
    <property type="protein sequence ID" value="OGL39625.1"/>
    <property type="molecule type" value="Genomic_DNA"/>
</dbReference>
<dbReference type="Pfam" id="PF00575">
    <property type="entry name" value="S1"/>
    <property type="match status" value="1"/>
</dbReference>
<dbReference type="PANTHER" id="PTHR22648:SF0">
    <property type="entry name" value="TRANSCRIPTION TERMINATION_ANTITERMINATION PROTEIN NUSA"/>
    <property type="match status" value="1"/>
</dbReference>
<evidence type="ECO:0000256" key="8">
    <source>
        <dbReference type="SAM" id="Coils"/>
    </source>
</evidence>
<keyword evidence="3 7" id="KW-0889">Transcription antitermination</keyword>
<dbReference type="Gene3D" id="3.30.300.20">
    <property type="match status" value="2"/>
</dbReference>
<feature type="domain" description="S1 motif" evidence="9">
    <location>
        <begin position="135"/>
        <end position="199"/>
    </location>
</feature>
<evidence type="ECO:0000256" key="5">
    <source>
        <dbReference type="ARBA" id="ARBA00023015"/>
    </source>
</evidence>